<evidence type="ECO:0000256" key="9">
    <source>
        <dbReference type="ARBA" id="ARBA00022737"/>
    </source>
</evidence>
<evidence type="ECO:0000259" key="17">
    <source>
        <dbReference type="PROSITE" id="PS50222"/>
    </source>
</evidence>
<dbReference type="GO" id="GO:0005509">
    <property type="term" value="F:calcium ion binding"/>
    <property type="evidence" value="ECO:0007669"/>
    <property type="project" value="InterPro"/>
</dbReference>
<feature type="active site" evidence="13 14">
    <location>
        <position position="286"/>
    </location>
</feature>
<dbReference type="PANTHER" id="PTHR10183:SF409">
    <property type="entry name" value="CALPAIN-8"/>
    <property type="match status" value="1"/>
</dbReference>
<dbReference type="GO" id="GO:0006508">
    <property type="term" value="P:proteolysis"/>
    <property type="evidence" value="ECO:0007669"/>
    <property type="project" value="UniProtKB-KW"/>
</dbReference>
<dbReference type="InterPro" id="IPR022682">
    <property type="entry name" value="Calpain_domain_III"/>
</dbReference>
<comment type="cofactor">
    <cofactor evidence="2">
        <name>Ca(2+)</name>
        <dbReference type="ChEBI" id="CHEBI:29108"/>
    </cofactor>
</comment>
<feature type="domain" description="EF-hand" evidence="17">
    <location>
        <begin position="573"/>
        <end position="608"/>
    </location>
</feature>
<evidence type="ECO:0000256" key="14">
    <source>
        <dbReference type="PROSITE-ProRule" id="PRU00239"/>
    </source>
</evidence>
<dbReference type="Gene3D" id="3.90.70.10">
    <property type="entry name" value="Cysteine proteinases"/>
    <property type="match status" value="1"/>
</dbReference>
<organism evidence="18 19">
    <name type="scientific">Aldrovandia affinis</name>
    <dbReference type="NCBI Taxonomy" id="143900"/>
    <lineage>
        <taxon>Eukaryota</taxon>
        <taxon>Metazoa</taxon>
        <taxon>Chordata</taxon>
        <taxon>Craniata</taxon>
        <taxon>Vertebrata</taxon>
        <taxon>Euteleostomi</taxon>
        <taxon>Actinopterygii</taxon>
        <taxon>Neopterygii</taxon>
        <taxon>Teleostei</taxon>
        <taxon>Notacanthiformes</taxon>
        <taxon>Halosauridae</taxon>
        <taxon>Aldrovandia</taxon>
    </lineage>
</organism>
<keyword evidence="19" id="KW-1185">Reference proteome</keyword>
<dbReference type="GO" id="GO:0005737">
    <property type="term" value="C:cytoplasm"/>
    <property type="evidence" value="ECO:0007669"/>
    <property type="project" value="UniProtKB-SubCell"/>
</dbReference>
<dbReference type="Pfam" id="PF01067">
    <property type="entry name" value="Calpain_III"/>
    <property type="match status" value="1"/>
</dbReference>
<feature type="active site" evidence="13 14">
    <location>
        <position position="262"/>
    </location>
</feature>
<sequence length="671" mass="74617">MSSIADQVAKRKARDDGEGSNDRALPFNKQDFRSLRSQCLQRGALFSDDTFPAEAGSLGFNELGRYSSKTRGVEWKRPTELCSSPRFIVGGAQRTDICQGALGDCWLLAAIASLTLDKDILARVVPPGQSFEEGYAGIFHFQFWQFGEWVDVVIDDRLPTRDGKLLFVHSAEGSEFWSALLEKAYAKVNGCYEALSGGSTTEGFEDFTGGISELYTLSKAPPHLFKIIRKALKLGSLLGCSIDITSASETEAVTRQKLVKGHAYSLTGAEEVHLHGTPVQLVRVRNPWGQVEWTGAWSDNSREWDGVRPDEKAKLDHSAEDGEFCSEVGRWNHCQFEGTWRVGSTAGGCRNNAATFCSNPQFLIQLEDVDDDPSDGEDGCTFLVGLMQKDARKERRFGRDLNTIGFSIYAYKGRTNVHLGPDVLLRQRAVAMSSTFINAREICDRLKLPPGEYAIIPSTFDPHKKGSFVLRVFSEKQAKTSPMEEDINADVEEHKITEGDVDPHFKHLFMQISGKDSEVSATELVQILNKVISQRADVKTDGFSLETCRHIVSLLDADGTAKLGLVEFHVLWMKIQKYLEVFKSHDSDNSGTMSSHEMKGALTEAGFQLNSAVMQVIVARYANPEYAIDFDCFVGCLIRVEMLFKMFKTLDNKGSGKIELDILQWLCLAIN</sequence>
<evidence type="ECO:0000256" key="7">
    <source>
        <dbReference type="ARBA" id="ARBA00022670"/>
    </source>
</evidence>
<keyword evidence="12" id="KW-0106">Calcium</keyword>
<dbReference type="CDD" id="cd00044">
    <property type="entry name" value="CysPc"/>
    <property type="match status" value="1"/>
</dbReference>
<evidence type="ECO:0000313" key="18">
    <source>
        <dbReference type="EMBL" id="KAJ8392426.1"/>
    </source>
</evidence>
<dbReference type="EMBL" id="JAINUG010000146">
    <property type="protein sequence ID" value="KAJ8392426.1"/>
    <property type="molecule type" value="Genomic_DNA"/>
</dbReference>
<dbReference type="PROSITE" id="PS50222">
    <property type="entry name" value="EF_HAND_2"/>
    <property type="match status" value="1"/>
</dbReference>
<dbReference type="PANTHER" id="PTHR10183">
    <property type="entry name" value="CALPAIN"/>
    <property type="match status" value="1"/>
</dbReference>
<dbReference type="InterPro" id="IPR038765">
    <property type="entry name" value="Papain-like_cys_pep_sf"/>
</dbReference>
<dbReference type="InterPro" id="IPR033883">
    <property type="entry name" value="C2_III"/>
</dbReference>
<dbReference type="InterPro" id="IPR000169">
    <property type="entry name" value="Pept_cys_AS"/>
</dbReference>
<dbReference type="InterPro" id="IPR022684">
    <property type="entry name" value="Calpain_cysteine_protease"/>
</dbReference>
<comment type="caution">
    <text evidence="18">The sequence shown here is derived from an EMBL/GenBank/DDBJ whole genome shotgun (WGS) entry which is preliminary data.</text>
</comment>
<keyword evidence="7 14" id="KW-0645">Protease</keyword>
<evidence type="ECO:0000256" key="11">
    <source>
        <dbReference type="ARBA" id="ARBA00022807"/>
    </source>
</evidence>
<dbReference type="CDD" id="cd00214">
    <property type="entry name" value="Calpain_III"/>
    <property type="match status" value="1"/>
</dbReference>
<dbReference type="InterPro" id="IPR022683">
    <property type="entry name" value="Calpain_III"/>
</dbReference>
<name>A0AAD7WCT6_9TELE</name>
<dbReference type="SUPFAM" id="SSF49758">
    <property type="entry name" value="Calpain large subunit, middle domain (domain III)"/>
    <property type="match status" value="1"/>
</dbReference>
<evidence type="ECO:0000256" key="3">
    <source>
        <dbReference type="ARBA" id="ARBA00004496"/>
    </source>
</evidence>
<dbReference type="InterPro" id="IPR018247">
    <property type="entry name" value="EF_Hand_1_Ca_BS"/>
</dbReference>
<feature type="active site" evidence="13 14">
    <location>
        <position position="105"/>
    </location>
</feature>
<dbReference type="InterPro" id="IPR036213">
    <property type="entry name" value="Calpain_III_sf"/>
</dbReference>
<gene>
    <name evidence="18" type="ORF">AAFF_G00075510</name>
</gene>
<evidence type="ECO:0000256" key="12">
    <source>
        <dbReference type="ARBA" id="ARBA00022837"/>
    </source>
</evidence>
<dbReference type="SMART" id="SM00230">
    <property type="entry name" value="CysPc"/>
    <property type="match status" value="1"/>
</dbReference>
<evidence type="ECO:0000256" key="6">
    <source>
        <dbReference type="ARBA" id="ARBA00022490"/>
    </source>
</evidence>
<dbReference type="FunFam" id="2.60.120.380:FF:000001">
    <property type="entry name" value="Calpain-1 catalytic subunit"/>
    <property type="match status" value="1"/>
</dbReference>
<evidence type="ECO:0000256" key="4">
    <source>
        <dbReference type="ARBA" id="ARBA00007623"/>
    </source>
</evidence>
<dbReference type="Proteomes" id="UP001221898">
    <property type="component" value="Unassembled WGS sequence"/>
</dbReference>
<dbReference type="SMART" id="SM00720">
    <property type="entry name" value="calpain_III"/>
    <property type="match status" value="1"/>
</dbReference>
<evidence type="ECO:0000256" key="2">
    <source>
        <dbReference type="ARBA" id="ARBA00001913"/>
    </source>
</evidence>
<dbReference type="SUPFAM" id="SSF47473">
    <property type="entry name" value="EF-hand"/>
    <property type="match status" value="1"/>
</dbReference>
<evidence type="ECO:0000256" key="8">
    <source>
        <dbReference type="ARBA" id="ARBA00022723"/>
    </source>
</evidence>
<dbReference type="GO" id="GO:0004198">
    <property type="term" value="F:calcium-dependent cysteine-type endopeptidase activity"/>
    <property type="evidence" value="ECO:0007669"/>
    <property type="project" value="UniProtKB-EC"/>
</dbReference>
<evidence type="ECO:0000256" key="15">
    <source>
        <dbReference type="SAM" id="MobiDB-lite"/>
    </source>
</evidence>
<protein>
    <recommendedName>
        <fullName evidence="5">calpain-2</fullName>
        <ecNumber evidence="5">3.4.22.53</ecNumber>
    </recommendedName>
</protein>
<evidence type="ECO:0000256" key="1">
    <source>
        <dbReference type="ARBA" id="ARBA00001223"/>
    </source>
</evidence>
<keyword evidence="10 14" id="KW-0378">Hydrolase</keyword>
<dbReference type="Gene3D" id="1.10.238.10">
    <property type="entry name" value="EF-hand"/>
    <property type="match status" value="1"/>
</dbReference>
<dbReference type="SUPFAM" id="SSF54001">
    <property type="entry name" value="Cysteine proteinases"/>
    <property type="match status" value="1"/>
</dbReference>
<dbReference type="PRINTS" id="PR00704">
    <property type="entry name" value="CALPAIN"/>
</dbReference>
<keyword evidence="8" id="KW-0479">Metal-binding</keyword>
<accession>A0AAD7WCT6</accession>
<evidence type="ECO:0000256" key="5">
    <source>
        <dbReference type="ARBA" id="ARBA00012481"/>
    </source>
</evidence>
<dbReference type="InterPro" id="IPR001300">
    <property type="entry name" value="Peptidase_C2_calpain_cat"/>
</dbReference>
<keyword evidence="9" id="KW-0677">Repeat</keyword>
<comment type="catalytic activity">
    <reaction evidence="1">
        <text>Broad endopeptidase specificity.</text>
        <dbReference type="EC" id="3.4.22.53"/>
    </reaction>
</comment>
<evidence type="ECO:0000259" key="16">
    <source>
        <dbReference type="PROSITE" id="PS50203"/>
    </source>
</evidence>
<dbReference type="PROSITE" id="PS50203">
    <property type="entry name" value="CALPAIN_CAT"/>
    <property type="match status" value="1"/>
</dbReference>
<feature type="domain" description="Calpain catalytic" evidence="16">
    <location>
        <begin position="45"/>
        <end position="324"/>
    </location>
</feature>
<dbReference type="FunFam" id="3.90.70.10:FF:000001">
    <property type="entry name" value="Calpain-1 catalytic subunit"/>
    <property type="match status" value="1"/>
</dbReference>
<evidence type="ECO:0000313" key="19">
    <source>
        <dbReference type="Proteomes" id="UP001221898"/>
    </source>
</evidence>
<reference evidence="18" key="1">
    <citation type="journal article" date="2023" name="Science">
        <title>Genome structures resolve the early diversification of teleost fishes.</title>
        <authorList>
            <person name="Parey E."/>
            <person name="Louis A."/>
            <person name="Montfort J."/>
            <person name="Bouchez O."/>
            <person name="Roques C."/>
            <person name="Iampietro C."/>
            <person name="Lluch J."/>
            <person name="Castinel A."/>
            <person name="Donnadieu C."/>
            <person name="Desvignes T."/>
            <person name="Floi Bucao C."/>
            <person name="Jouanno E."/>
            <person name="Wen M."/>
            <person name="Mejri S."/>
            <person name="Dirks R."/>
            <person name="Jansen H."/>
            <person name="Henkel C."/>
            <person name="Chen W.J."/>
            <person name="Zahm M."/>
            <person name="Cabau C."/>
            <person name="Klopp C."/>
            <person name="Thompson A.W."/>
            <person name="Robinson-Rechavi M."/>
            <person name="Braasch I."/>
            <person name="Lecointre G."/>
            <person name="Bobe J."/>
            <person name="Postlethwait J.H."/>
            <person name="Berthelot C."/>
            <person name="Roest Crollius H."/>
            <person name="Guiguen Y."/>
        </authorList>
    </citation>
    <scope>NUCLEOTIDE SEQUENCE</scope>
    <source>
        <strain evidence="18">NC1722</strain>
    </source>
</reference>
<keyword evidence="11 14" id="KW-0788">Thiol protease</keyword>
<dbReference type="FunFam" id="1.10.238.10:FF:000099">
    <property type="entry name" value="calpain-2 catalytic subunit"/>
    <property type="match status" value="1"/>
</dbReference>
<dbReference type="Gene3D" id="2.60.120.380">
    <property type="match status" value="1"/>
</dbReference>
<evidence type="ECO:0000256" key="13">
    <source>
        <dbReference type="PIRSR" id="PIRSR622684-1"/>
    </source>
</evidence>
<evidence type="ECO:0000256" key="10">
    <source>
        <dbReference type="ARBA" id="ARBA00022801"/>
    </source>
</evidence>
<proteinExistence type="inferred from homology"/>
<dbReference type="PROSITE" id="PS00018">
    <property type="entry name" value="EF_HAND_1"/>
    <property type="match status" value="1"/>
</dbReference>
<keyword evidence="6" id="KW-0963">Cytoplasm</keyword>
<dbReference type="InterPro" id="IPR011992">
    <property type="entry name" value="EF-hand-dom_pair"/>
</dbReference>
<comment type="similarity">
    <text evidence="4">Belongs to the peptidase C2 family.</text>
</comment>
<feature type="region of interest" description="Disordered" evidence="15">
    <location>
        <begin position="1"/>
        <end position="26"/>
    </location>
</feature>
<dbReference type="InterPro" id="IPR002048">
    <property type="entry name" value="EF_hand_dom"/>
</dbReference>
<dbReference type="Pfam" id="PF00648">
    <property type="entry name" value="Peptidase_C2"/>
    <property type="match status" value="1"/>
</dbReference>
<dbReference type="AlphaFoldDB" id="A0AAD7WCT6"/>
<dbReference type="EC" id="3.4.22.53" evidence="5"/>
<comment type="subcellular location">
    <subcellularLocation>
        <location evidence="3">Cytoplasm</location>
    </subcellularLocation>
</comment>
<dbReference type="PROSITE" id="PS00139">
    <property type="entry name" value="THIOL_PROTEASE_CYS"/>
    <property type="match status" value="1"/>
</dbReference>